<dbReference type="EMBL" id="CP029192">
    <property type="protein sequence ID" value="QES32093.1"/>
    <property type="molecule type" value="Genomic_DNA"/>
</dbReference>
<accession>A0A5P2BP29</accession>
<evidence type="ECO:0000256" key="2">
    <source>
        <dbReference type="ARBA" id="ARBA00023002"/>
    </source>
</evidence>
<dbReference type="AlphaFoldDB" id="A0A5P2BP29"/>
<name>A0A5P2BP29_STRVZ</name>
<protein>
    <recommendedName>
        <fullName evidence="5">SDR family NAD(P)-dependent oxidoreductase</fullName>
    </recommendedName>
</protein>
<dbReference type="Gene3D" id="3.40.50.720">
    <property type="entry name" value="NAD(P)-binding Rossmann-like Domain"/>
    <property type="match status" value="1"/>
</dbReference>
<evidence type="ECO:0008006" key="5">
    <source>
        <dbReference type="Google" id="ProtNLM"/>
    </source>
</evidence>
<dbReference type="InterPro" id="IPR036291">
    <property type="entry name" value="NAD(P)-bd_dom_sf"/>
</dbReference>
<proteinExistence type="inferred from homology"/>
<evidence type="ECO:0000256" key="1">
    <source>
        <dbReference type="ARBA" id="ARBA00006484"/>
    </source>
</evidence>
<keyword evidence="2" id="KW-0560">Oxidoreductase</keyword>
<gene>
    <name evidence="3" type="ORF">DEJ48_00460</name>
</gene>
<dbReference type="PANTHER" id="PTHR43669">
    <property type="entry name" value="5-KETO-D-GLUCONATE 5-REDUCTASE"/>
    <property type="match status" value="1"/>
</dbReference>
<sequence>MRGPGTRPGPLSGRTVVVTGAARGLGAALARELAARHARIALLGLERAALEQLAATLPTPALALPVDVTDPAALHAAARTVRERLGPTSVVIANAGSAQASPLGAGGRAAHRPH</sequence>
<dbReference type="Proteomes" id="UP000322927">
    <property type="component" value="Chromosome"/>
</dbReference>
<dbReference type="SUPFAM" id="SSF51735">
    <property type="entry name" value="NAD(P)-binding Rossmann-fold domains"/>
    <property type="match status" value="1"/>
</dbReference>
<dbReference type="Pfam" id="PF00106">
    <property type="entry name" value="adh_short"/>
    <property type="match status" value="1"/>
</dbReference>
<dbReference type="GO" id="GO:0016491">
    <property type="term" value="F:oxidoreductase activity"/>
    <property type="evidence" value="ECO:0007669"/>
    <property type="project" value="UniProtKB-KW"/>
</dbReference>
<evidence type="ECO:0000313" key="4">
    <source>
        <dbReference type="Proteomes" id="UP000322927"/>
    </source>
</evidence>
<dbReference type="InterPro" id="IPR002347">
    <property type="entry name" value="SDR_fam"/>
</dbReference>
<reference evidence="3 4" key="1">
    <citation type="submission" date="2018-05" db="EMBL/GenBank/DDBJ databases">
        <title>Streptomyces venezuelae.</title>
        <authorList>
            <person name="Kim W."/>
            <person name="Lee N."/>
            <person name="Cho B.-K."/>
        </authorList>
    </citation>
    <scope>NUCLEOTIDE SEQUENCE [LARGE SCALE GENOMIC DNA]</scope>
    <source>
        <strain evidence="3 4">ATCC 14584</strain>
    </source>
</reference>
<dbReference type="PANTHER" id="PTHR43669:SF3">
    <property type="entry name" value="ALCOHOL DEHYDROGENASE, PUTATIVE (AFU_ORTHOLOGUE AFUA_3G03445)-RELATED"/>
    <property type="match status" value="1"/>
</dbReference>
<evidence type="ECO:0000313" key="3">
    <source>
        <dbReference type="EMBL" id="QES32093.1"/>
    </source>
</evidence>
<dbReference type="PRINTS" id="PR00081">
    <property type="entry name" value="GDHRDH"/>
</dbReference>
<organism evidence="3 4">
    <name type="scientific">Streptomyces venezuelae</name>
    <dbReference type="NCBI Taxonomy" id="54571"/>
    <lineage>
        <taxon>Bacteria</taxon>
        <taxon>Bacillati</taxon>
        <taxon>Actinomycetota</taxon>
        <taxon>Actinomycetes</taxon>
        <taxon>Kitasatosporales</taxon>
        <taxon>Streptomycetaceae</taxon>
        <taxon>Streptomyces</taxon>
    </lineage>
</organism>
<comment type="similarity">
    <text evidence="1">Belongs to the short-chain dehydrogenases/reductases (SDR) family.</text>
</comment>